<dbReference type="PANTHER" id="PTHR43078">
    <property type="entry name" value="UDP-GLUCURONIC ACID DECARBOXYLASE-RELATED"/>
    <property type="match status" value="1"/>
</dbReference>
<keyword evidence="4" id="KW-0456">Lyase</keyword>
<evidence type="ECO:0000256" key="4">
    <source>
        <dbReference type="ARBA" id="ARBA00023239"/>
    </source>
</evidence>
<feature type="domain" description="NAD-dependent epimerase/dehydratase" evidence="5">
    <location>
        <begin position="4"/>
        <end position="226"/>
    </location>
</feature>
<dbReference type="EMBL" id="BOMB01000010">
    <property type="protein sequence ID" value="GID10848.1"/>
    <property type="molecule type" value="Genomic_DNA"/>
</dbReference>
<evidence type="ECO:0000256" key="1">
    <source>
        <dbReference type="ARBA" id="ARBA00001911"/>
    </source>
</evidence>
<dbReference type="SUPFAM" id="SSF51735">
    <property type="entry name" value="NAD(P)-binding Rossmann-fold domains"/>
    <property type="match status" value="1"/>
</dbReference>
<dbReference type="InterPro" id="IPR044516">
    <property type="entry name" value="UXS-like"/>
</dbReference>
<evidence type="ECO:0000256" key="2">
    <source>
        <dbReference type="ARBA" id="ARBA00022793"/>
    </source>
</evidence>
<name>A0A8J3J9S9_9ACTN</name>
<keyword evidence="7" id="KW-1185">Reference proteome</keyword>
<evidence type="ECO:0000313" key="6">
    <source>
        <dbReference type="EMBL" id="GID10848.1"/>
    </source>
</evidence>
<evidence type="ECO:0000256" key="3">
    <source>
        <dbReference type="ARBA" id="ARBA00023027"/>
    </source>
</evidence>
<dbReference type="GO" id="GO:0042732">
    <property type="term" value="P:D-xylose metabolic process"/>
    <property type="evidence" value="ECO:0007669"/>
    <property type="project" value="InterPro"/>
</dbReference>
<dbReference type="Pfam" id="PF01370">
    <property type="entry name" value="Epimerase"/>
    <property type="match status" value="1"/>
</dbReference>
<dbReference type="RefSeq" id="WP_203656437.1">
    <property type="nucleotide sequence ID" value="NZ_BAAAZM010000004.1"/>
</dbReference>
<dbReference type="GO" id="GO:0048040">
    <property type="term" value="F:UDP-glucuronate decarboxylase activity"/>
    <property type="evidence" value="ECO:0007669"/>
    <property type="project" value="TreeGrafter"/>
</dbReference>
<accession>A0A8J3J9S9</accession>
<dbReference type="PANTHER" id="PTHR43078:SF6">
    <property type="entry name" value="UDP-GLUCURONIC ACID DECARBOXYLASE 1"/>
    <property type="match status" value="1"/>
</dbReference>
<proteinExistence type="predicted"/>
<protein>
    <submittedName>
        <fullName evidence="6">Epimerase</fullName>
    </submittedName>
</protein>
<reference evidence="6" key="1">
    <citation type="submission" date="2021-01" db="EMBL/GenBank/DDBJ databases">
        <title>Whole genome shotgun sequence of Actinocatenispora rupis NBRC 107355.</title>
        <authorList>
            <person name="Komaki H."/>
            <person name="Tamura T."/>
        </authorList>
    </citation>
    <scope>NUCLEOTIDE SEQUENCE</scope>
    <source>
        <strain evidence="6">NBRC 107355</strain>
    </source>
</reference>
<dbReference type="AlphaFoldDB" id="A0A8J3J9S9"/>
<comment type="caution">
    <text evidence="6">The sequence shown here is derived from an EMBL/GenBank/DDBJ whole genome shotgun (WGS) entry which is preliminary data.</text>
</comment>
<dbReference type="InterPro" id="IPR001509">
    <property type="entry name" value="Epimerase_deHydtase"/>
</dbReference>
<dbReference type="GO" id="GO:0070403">
    <property type="term" value="F:NAD+ binding"/>
    <property type="evidence" value="ECO:0007669"/>
    <property type="project" value="InterPro"/>
</dbReference>
<dbReference type="Proteomes" id="UP000612808">
    <property type="component" value="Unassembled WGS sequence"/>
</dbReference>
<keyword evidence="2" id="KW-0210">Decarboxylase</keyword>
<organism evidence="6 7">
    <name type="scientific">Actinocatenispora rupis</name>
    <dbReference type="NCBI Taxonomy" id="519421"/>
    <lineage>
        <taxon>Bacteria</taxon>
        <taxon>Bacillati</taxon>
        <taxon>Actinomycetota</taxon>
        <taxon>Actinomycetes</taxon>
        <taxon>Micromonosporales</taxon>
        <taxon>Micromonosporaceae</taxon>
        <taxon>Actinocatenispora</taxon>
    </lineage>
</organism>
<evidence type="ECO:0000313" key="7">
    <source>
        <dbReference type="Proteomes" id="UP000612808"/>
    </source>
</evidence>
<gene>
    <name evidence="6" type="ORF">Aru02nite_17370</name>
</gene>
<comment type="cofactor">
    <cofactor evidence="1">
        <name>NAD(+)</name>
        <dbReference type="ChEBI" id="CHEBI:57540"/>
    </cofactor>
</comment>
<dbReference type="Gene3D" id="3.40.50.720">
    <property type="entry name" value="NAD(P)-binding Rossmann-like Domain"/>
    <property type="match status" value="1"/>
</dbReference>
<keyword evidence="3" id="KW-0520">NAD</keyword>
<dbReference type="InterPro" id="IPR036291">
    <property type="entry name" value="NAD(P)-bd_dom_sf"/>
</dbReference>
<evidence type="ECO:0000259" key="5">
    <source>
        <dbReference type="Pfam" id="PF01370"/>
    </source>
</evidence>
<dbReference type="GO" id="GO:0005737">
    <property type="term" value="C:cytoplasm"/>
    <property type="evidence" value="ECO:0007669"/>
    <property type="project" value="TreeGrafter"/>
</dbReference>
<sequence length="310" mass="33110">MRTLVTGGAGFVGSHLTEALLDAGYEVRVLDDLSTGRWANLAAVSDRPGLRLVHGSVLDADLVDRLVAGCDTVHHLAAPPGRYPDRALADLRTVVHGTEHVAAAAHRYDARLLHVSTGAVYGRNARIGLREPDDRIVGPEPRWWSADAAAVAEAVVAGYARAGLRAVVVRLFDTAGPRQRDGVVPRFVGQALSGTPLTVHGNGRQVRCFCHVADVVPALATLIDRPIAYGGVFHLGSGEQTTIGRLAERVLELTGSFAPIVRVPAAEDGLSRRVPDCRRARELIGFAPTRGLDEILRDVLADHAPHPVRP</sequence>